<evidence type="ECO:0000256" key="1">
    <source>
        <dbReference type="SAM" id="Phobius"/>
    </source>
</evidence>
<dbReference type="SUPFAM" id="SSF53850">
    <property type="entry name" value="Periplasmic binding protein-like II"/>
    <property type="match status" value="1"/>
</dbReference>
<sequence>MTTKRQFLHSYHQYRNTQLSQIDRADLYLSIISQLSLAMYRIRLILLLIAPWYLAALVPSIRVVTEDLPPYQIVKDTRIVAGSSFQIVKRALSIAGYQQNIEVLPWARAYKIAQTQPNTLIFSIAKTPERAPLFHWLYKLQPLQYQFYSSTKHSTVTIGNIDDAKSLIAVSVRGSYEANALREMGFKENQNLLIVGNFTAAWRSLEMGRADIMWASHIPANALVNSQYGYFPHEHVIKHHELYVALSLNTPEPVVTKLKNAFIEASHELNNHQ</sequence>
<dbReference type="PANTHER" id="PTHR38834:SF3">
    <property type="entry name" value="SOLUTE-BINDING PROTEIN FAMILY 3_N-TERMINAL DOMAIN-CONTAINING PROTEIN"/>
    <property type="match status" value="1"/>
</dbReference>
<keyword evidence="3" id="KW-1185">Reference proteome</keyword>
<keyword evidence="1" id="KW-0472">Membrane</keyword>
<dbReference type="Proteomes" id="UP000615755">
    <property type="component" value="Unassembled WGS sequence"/>
</dbReference>
<protein>
    <submittedName>
        <fullName evidence="2">Polar amino acid transport system substrate-binding protein</fullName>
    </submittedName>
</protein>
<evidence type="ECO:0000313" key="3">
    <source>
        <dbReference type="Proteomes" id="UP000615755"/>
    </source>
</evidence>
<dbReference type="RefSeq" id="WP_192507442.1">
    <property type="nucleotide sequence ID" value="NZ_AQGV01000012.1"/>
</dbReference>
<gene>
    <name evidence="2" type="ORF">PAUR_a1640</name>
</gene>
<organism evidence="2 3">
    <name type="scientific">Pseudoalteromonas aurantia 208</name>
    <dbReference type="NCBI Taxonomy" id="1314867"/>
    <lineage>
        <taxon>Bacteria</taxon>
        <taxon>Pseudomonadati</taxon>
        <taxon>Pseudomonadota</taxon>
        <taxon>Gammaproteobacteria</taxon>
        <taxon>Alteromonadales</taxon>
        <taxon>Pseudoalteromonadaceae</taxon>
        <taxon>Pseudoalteromonas</taxon>
    </lineage>
</organism>
<comment type="caution">
    <text evidence="2">The sequence shown here is derived from an EMBL/GenBank/DDBJ whole genome shotgun (WGS) entry which is preliminary data.</text>
</comment>
<accession>A0ABR9EAU5</accession>
<keyword evidence="1" id="KW-0812">Transmembrane</keyword>
<reference evidence="2 3" key="1">
    <citation type="submission" date="2015-03" db="EMBL/GenBank/DDBJ databases">
        <title>Genome sequence of Pseudoalteromonas aurantia.</title>
        <authorList>
            <person name="Xie B.-B."/>
            <person name="Rong J.-C."/>
            <person name="Qin Q.-L."/>
            <person name="Zhang Y.-Z."/>
        </authorList>
    </citation>
    <scope>NUCLEOTIDE SEQUENCE [LARGE SCALE GENOMIC DNA]</scope>
    <source>
        <strain evidence="2 3">208</strain>
    </source>
</reference>
<evidence type="ECO:0000313" key="2">
    <source>
        <dbReference type="EMBL" id="MBE0368115.1"/>
    </source>
</evidence>
<dbReference type="EMBL" id="AQGV01000012">
    <property type="protein sequence ID" value="MBE0368115.1"/>
    <property type="molecule type" value="Genomic_DNA"/>
</dbReference>
<feature type="transmembrane region" description="Helical" evidence="1">
    <location>
        <begin position="44"/>
        <end position="64"/>
    </location>
</feature>
<proteinExistence type="predicted"/>
<name>A0ABR9EAU5_9GAMM</name>
<dbReference type="Gene3D" id="3.40.190.10">
    <property type="entry name" value="Periplasmic binding protein-like II"/>
    <property type="match status" value="2"/>
</dbReference>
<keyword evidence="1" id="KW-1133">Transmembrane helix</keyword>
<dbReference type="PANTHER" id="PTHR38834">
    <property type="entry name" value="PERIPLASMIC SUBSTRATE BINDING PROTEIN FAMILY 3"/>
    <property type="match status" value="1"/>
</dbReference>